<keyword evidence="1" id="KW-1133">Transmembrane helix</keyword>
<gene>
    <name evidence="2" type="ORF">DX908_14020</name>
</gene>
<dbReference type="Pfam" id="PF03929">
    <property type="entry name" value="PepSY_TM"/>
    <property type="match status" value="1"/>
</dbReference>
<reference evidence="2 3" key="1">
    <citation type="submission" date="2018-08" db="EMBL/GenBank/DDBJ databases">
        <title>Parvularcula sp. SM1705, isolated from surface water of the South Sea China.</title>
        <authorList>
            <person name="Sun L."/>
        </authorList>
    </citation>
    <scope>NUCLEOTIDE SEQUENCE [LARGE SCALE GENOMIC DNA]</scope>
    <source>
        <strain evidence="2 3">SM1705</strain>
    </source>
</reference>
<evidence type="ECO:0000313" key="2">
    <source>
        <dbReference type="EMBL" id="RFB01405.1"/>
    </source>
</evidence>
<feature type="transmembrane region" description="Helical" evidence="1">
    <location>
        <begin position="463"/>
        <end position="485"/>
    </location>
</feature>
<dbReference type="PANTHER" id="PTHR34219">
    <property type="entry name" value="IRON-REGULATED INNER MEMBRANE PROTEIN-RELATED"/>
    <property type="match status" value="1"/>
</dbReference>
<keyword evidence="3" id="KW-1185">Reference proteome</keyword>
<feature type="transmembrane region" description="Helical" evidence="1">
    <location>
        <begin position="205"/>
        <end position="229"/>
    </location>
</feature>
<dbReference type="Proteomes" id="UP000264589">
    <property type="component" value="Unassembled WGS sequence"/>
</dbReference>
<dbReference type="InParanoid" id="A0A371R7I1"/>
<feature type="transmembrane region" description="Helical" evidence="1">
    <location>
        <begin position="21"/>
        <end position="42"/>
    </location>
</feature>
<dbReference type="AlphaFoldDB" id="A0A371R7I1"/>
<evidence type="ECO:0000313" key="3">
    <source>
        <dbReference type="Proteomes" id="UP000264589"/>
    </source>
</evidence>
<sequence length="492" mass="52840">MALWPKIPSGFVRSVLAGHSSLGLFFAGLLYLICLSGTIMVFHEEMAAWEQPGMPAGEPSDSAAMAMLENALVAGAEKTGSELHSVSLFTQWREDGHTSAHYYADNGEYGSWIADPVTGELVADNHAPLTDFIEQLHIYLRLTDYYGIYLVGLIGVAMLSLVISGVLAHPRIFRDAFNFRRGGALRLQEADVHNRLSVWALPFHLMVSFTGAFLGLSFLIVAMLAFVAYDGDQAAAVRAVLGPQPTEDHSPAPIPPMMDILDDARERTGLDRLNYIQLEHPETMGQIVTIEMAAPDELSSGEVVYYDAEGNFIETSGSAFGSIGPQVLAAMGPLHFGAFGGMWVKVLYIVFGLASTGVTVTGISIWLARRREQGRPAPQWERIWIATVWGGAIAAVAPGLVLSRNESLGDPVFLASLAIALILSWIIRRPLLLSGTLKAILAAVLVALAVMNVMAHGELALGGASLGVNLTLLAVALGLVASLFMRKPAHEI</sequence>
<dbReference type="InterPro" id="IPR005625">
    <property type="entry name" value="PepSY-ass_TM"/>
</dbReference>
<evidence type="ECO:0000256" key="1">
    <source>
        <dbReference type="SAM" id="Phobius"/>
    </source>
</evidence>
<organism evidence="2 3">
    <name type="scientific">Parvularcula marina</name>
    <dbReference type="NCBI Taxonomy" id="2292771"/>
    <lineage>
        <taxon>Bacteria</taxon>
        <taxon>Pseudomonadati</taxon>
        <taxon>Pseudomonadota</taxon>
        <taxon>Alphaproteobacteria</taxon>
        <taxon>Parvularculales</taxon>
        <taxon>Parvularculaceae</taxon>
        <taxon>Parvularcula</taxon>
    </lineage>
</organism>
<dbReference type="RefSeq" id="WP_116393121.1">
    <property type="nucleotide sequence ID" value="NZ_QUQO01000002.1"/>
</dbReference>
<name>A0A371R7I1_9PROT</name>
<feature type="transmembrane region" description="Helical" evidence="1">
    <location>
        <begin position="380"/>
        <end position="402"/>
    </location>
</feature>
<accession>A0A371R7I1</accession>
<protein>
    <submittedName>
        <fullName evidence="2">PepSY domain-containing protein</fullName>
    </submittedName>
</protein>
<keyword evidence="1" id="KW-0812">Transmembrane</keyword>
<dbReference type="PANTHER" id="PTHR34219:SF4">
    <property type="entry name" value="PEPSY DOMAIN-CONTAINING PROTEIN"/>
    <property type="match status" value="1"/>
</dbReference>
<feature type="transmembrane region" description="Helical" evidence="1">
    <location>
        <begin position="408"/>
        <end position="427"/>
    </location>
</feature>
<keyword evidence="1" id="KW-0472">Membrane</keyword>
<feature type="transmembrane region" description="Helical" evidence="1">
    <location>
        <begin position="146"/>
        <end position="168"/>
    </location>
</feature>
<proteinExistence type="predicted"/>
<feature type="transmembrane region" description="Helical" evidence="1">
    <location>
        <begin position="439"/>
        <end position="457"/>
    </location>
</feature>
<dbReference type="OrthoDB" id="6307929at2"/>
<dbReference type="EMBL" id="QUQO01000002">
    <property type="protein sequence ID" value="RFB01405.1"/>
    <property type="molecule type" value="Genomic_DNA"/>
</dbReference>
<comment type="caution">
    <text evidence="2">The sequence shown here is derived from an EMBL/GenBank/DDBJ whole genome shotgun (WGS) entry which is preliminary data.</text>
</comment>
<feature type="transmembrane region" description="Helical" evidence="1">
    <location>
        <begin position="346"/>
        <end position="368"/>
    </location>
</feature>